<feature type="region of interest" description="Disordered" evidence="1">
    <location>
        <begin position="125"/>
        <end position="146"/>
    </location>
</feature>
<comment type="caution">
    <text evidence="2">The sequence shown here is derived from an EMBL/GenBank/DDBJ whole genome shotgun (WGS) entry which is preliminary data.</text>
</comment>
<accession>A0ABT4HR60</accession>
<reference evidence="2" key="1">
    <citation type="submission" date="2022-12" db="EMBL/GenBank/DDBJ databases">
        <title>Whole genome sequence of Mycolicibacterium iranicum strain SBH312.</title>
        <authorList>
            <person name="Jani J."/>
            <person name="Arifin Mustapha Z."/>
            <person name="Ahmed K."/>
            <person name="Kai Ling C."/>
        </authorList>
    </citation>
    <scope>NUCLEOTIDE SEQUENCE</scope>
    <source>
        <strain evidence="2">SBH312</strain>
    </source>
</reference>
<gene>
    <name evidence="2" type="ORF">OY187_29280</name>
</gene>
<feature type="compositionally biased region" description="Low complexity" evidence="1">
    <location>
        <begin position="196"/>
        <end position="211"/>
    </location>
</feature>
<evidence type="ECO:0008006" key="4">
    <source>
        <dbReference type="Google" id="ProtNLM"/>
    </source>
</evidence>
<dbReference type="RefSeq" id="WP_163678476.1">
    <property type="nucleotide sequence ID" value="NZ_JAPQYE010000025.1"/>
</dbReference>
<organism evidence="2 3">
    <name type="scientific">Mycolicibacterium iranicum</name>
    <name type="common">Mycobacterium iranicum</name>
    <dbReference type="NCBI Taxonomy" id="912594"/>
    <lineage>
        <taxon>Bacteria</taxon>
        <taxon>Bacillati</taxon>
        <taxon>Actinomycetota</taxon>
        <taxon>Actinomycetes</taxon>
        <taxon>Mycobacteriales</taxon>
        <taxon>Mycobacteriaceae</taxon>
        <taxon>Mycolicibacterium</taxon>
    </lineage>
</organism>
<protein>
    <recommendedName>
        <fullName evidence="4">HicB family toxin-antitoxin system</fullName>
    </recommendedName>
</protein>
<name>A0ABT4HR60_MYCIR</name>
<dbReference type="EMBL" id="JAPQYE010000025">
    <property type="protein sequence ID" value="MCZ0732152.1"/>
    <property type="molecule type" value="Genomic_DNA"/>
</dbReference>
<evidence type="ECO:0000256" key="1">
    <source>
        <dbReference type="SAM" id="MobiDB-lite"/>
    </source>
</evidence>
<feature type="region of interest" description="Disordered" evidence="1">
    <location>
        <begin position="194"/>
        <end position="219"/>
    </location>
</feature>
<dbReference type="Proteomes" id="UP001084650">
    <property type="component" value="Unassembled WGS sequence"/>
</dbReference>
<keyword evidence="3" id="KW-1185">Reference proteome</keyword>
<evidence type="ECO:0000313" key="3">
    <source>
        <dbReference type="Proteomes" id="UP001084650"/>
    </source>
</evidence>
<evidence type="ECO:0000313" key="2">
    <source>
        <dbReference type="EMBL" id="MCZ0732152.1"/>
    </source>
</evidence>
<proteinExistence type="predicted"/>
<sequence>MTHQYKIEIAREGKWWMVYIPDIDGVTQARRLSEATTRAREYIALDQNVPYDDISIETASVRMQDPVFRELLESARGIRNMRAHAQTLENEAMRNAQEFALWLTRYGIPVRDVAELLDISPQRVSQLANEQGDERGPGLEGLDPDDVSDLLAKLESSVARRRGVSPSPVTAVKAASPVIGTRLAQPAKVPIKKVPTKAVARAKTGATARRTTGQRRSRG</sequence>